<dbReference type="InterPro" id="IPR019644">
    <property type="entry name" value="DUF2508"/>
</dbReference>
<comment type="caution">
    <text evidence="1">The sequence shown here is derived from an EMBL/GenBank/DDBJ whole genome shotgun (WGS) entry which is preliminary data.</text>
</comment>
<accession>A0ABV8GWT2</accession>
<dbReference type="EMBL" id="JBHSAO010000007">
    <property type="protein sequence ID" value="MFC4024150.1"/>
    <property type="molecule type" value="Genomic_DNA"/>
</dbReference>
<sequence>MGRKINKRDVDSDLLDVIFRMEHEWKQLQSIVRKSIEPTQSGVQQEALARAKYLFLLREARQRKMNAMRV</sequence>
<name>A0ABV8GWT2_9BACI</name>
<evidence type="ECO:0000313" key="2">
    <source>
        <dbReference type="Proteomes" id="UP001595772"/>
    </source>
</evidence>
<dbReference type="Proteomes" id="UP001595772">
    <property type="component" value="Unassembled WGS sequence"/>
</dbReference>
<gene>
    <name evidence="1" type="ORF">ACFOUV_10125</name>
</gene>
<organism evidence="1 2">
    <name type="scientific">Oceanobacillus longus</name>
    <dbReference type="NCBI Taxonomy" id="930120"/>
    <lineage>
        <taxon>Bacteria</taxon>
        <taxon>Bacillati</taxon>
        <taxon>Bacillota</taxon>
        <taxon>Bacilli</taxon>
        <taxon>Bacillales</taxon>
        <taxon>Bacillaceae</taxon>
        <taxon>Oceanobacillus</taxon>
    </lineage>
</organism>
<dbReference type="Pfam" id="PF10704">
    <property type="entry name" value="DUF2508"/>
    <property type="match status" value="1"/>
</dbReference>
<keyword evidence="2" id="KW-1185">Reference proteome</keyword>
<proteinExistence type="predicted"/>
<reference evidence="2" key="1">
    <citation type="journal article" date="2019" name="Int. J. Syst. Evol. Microbiol.">
        <title>The Global Catalogue of Microorganisms (GCM) 10K type strain sequencing project: providing services to taxonomists for standard genome sequencing and annotation.</title>
        <authorList>
            <consortium name="The Broad Institute Genomics Platform"/>
            <consortium name="The Broad Institute Genome Sequencing Center for Infectious Disease"/>
            <person name="Wu L."/>
            <person name="Ma J."/>
        </authorList>
    </citation>
    <scope>NUCLEOTIDE SEQUENCE [LARGE SCALE GENOMIC DNA]</scope>
    <source>
        <strain evidence="2">IBRC-M 10703</strain>
    </source>
</reference>
<dbReference type="RefSeq" id="WP_379496653.1">
    <property type="nucleotide sequence ID" value="NZ_JBHSAO010000007.1"/>
</dbReference>
<evidence type="ECO:0000313" key="1">
    <source>
        <dbReference type="EMBL" id="MFC4024150.1"/>
    </source>
</evidence>
<protein>
    <submittedName>
        <fullName evidence="1">YaaL family protein</fullName>
    </submittedName>
</protein>